<gene>
    <name evidence="3" type="ORF">COW82_03140</name>
</gene>
<keyword evidence="2" id="KW-0812">Transmembrane</keyword>
<evidence type="ECO:0000313" key="4">
    <source>
        <dbReference type="Proteomes" id="UP000231276"/>
    </source>
</evidence>
<evidence type="ECO:0000313" key="3">
    <source>
        <dbReference type="EMBL" id="PIP86241.1"/>
    </source>
</evidence>
<evidence type="ECO:0000256" key="2">
    <source>
        <dbReference type="SAM" id="Phobius"/>
    </source>
</evidence>
<reference evidence="3 4" key="1">
    <citation type="submission" date="2017-09" db="EMBL/GenBank/DDBJ databases">
        <title>Depth-based differentiation of microbial function through sediment-hosted aquifers and enrichment of novel symbionts in the deep terrestrial subsurface.</title>
        <authorList>
            <person name="Probst A.J."/>
            <person name="Ladd B."/>
            <person name="Jarett J.K."/>
            <person name="Geller-Mcgrath D.E."/>
            <person name="Sieber C.M."/>
            <person name="Emerson J.B."/>
            <person name="Anantharaman K."/>
            <person name="Thomas B.C."/>
            <person name="Malmstrom R."/>
            <person name="Stieglmeier M."/>
            <person name="Klingl A."/>
            <person name="Woyke T."/>
            <person name="Ryan C.M."/>
            <person name="Banfield J.F."/>
        </authorList>
    </citation>
    <scope>NUCLEOTIDE SEQUENCE [LARGE SCALE GENOMIC DNA]</scope>
    <source>
        <strain evidence="3">CG22_combo_CG10-13_8_21_14_all_43_18</strain>
    </source>
</reference>
<feature type="region of interest" description="Disordered" evidence="1">
    <location>
        <begin position="1"/>
        <end position="34"/>
    </location>
</feature>
<dbReference type="AlphaFoldDB" id="A0A2H0DW73"/>
<keyword evidence="2" id="KW-0472">Membrane</keyword>
<keyword evidence="2" id="KW-1133">Transmembrane helix</keyword>
<sequence length="117" mass="13256">MITDSVESSEIFRGSSPTEEAGIFSKESSFKKNSQKRARAGMIIKIEIILVLMSSFFGYLEETFARALYYKIIFDEFCALEPTTSRFRKKRAVFCSFFAGSALRAGRIILPTIKLKS</sequence>
<evidence type="ECO:0000256" key="1">
    <source>
        <dbReference type="SAM" id="MobiDB-lite"/>
    </source>
</evidence>
<feature type="transmembrane region" description="Helical" evidence="2">
    <location>
        <begin position="40"/>
        <end position="60"/>
    </location>
</feature>
<proteinExistence type="predicted"/>
<comment type="caution">
    <text evidence="3">The sequence shown here is derived from an EMBL/GenBank/DDBJ whole genome shotgun (WGS) entry which is preliminary data.</text>
</comment>
<dbReference type="EMBL" id="PCTS01000045">
    <property type="protein sequence ID" value="PIP86241.1"/>
    <property type="molecule type" value="Genomic_DNA"/>
</dbReference>
<accession>A0A2H0DW73</accession>
<protein>
    <submittedName>
        <fullName evidence="3">Uncharacterized protein</fullName>
    </submittedName>
</protein>
<dbReference type="Proteomes" id="UP000231276">
    <property type="component" value="Unassembled WGS sequence"/>
</dbReference>
<organism evidence="3 4">
    <name type="scientific">Candidatus Campbellbacteria bacterium CG22_combo_CG10-13_8_21_14_all_43_18</name>
    <dbReference type="NCBI Taxonomy" id="1974530"/>
    <lineage>
        <taxon>Bacteria</taxon>
        <taxon>Candidatus Campbelliibacteriota</taxon>
    </lineage>
</organism>
<name>A0A2H0DW73_9BACT</name>